<proteinExistence type="predicted"/>
<organism evidence="2 3">
    <name type="scientific">Aromatoleum evansii</name>
    <name type="common">Azoarcus evansii</name>
    <dbReference type="NCBI Taxonomy" id="59406"/>
    <lineage>
        <taxon>Bacteria</taxon>
        <taxon>Pseudomonadati</taxon>
        <taxon>Pseudomonadota</taxon>
        <taxon>Betaproteobacteria</taxon>
        <taxon>Rhodocyclales</taxon>
        <taxon>Rhodocyclaceae</taxon>
        <taxon>Aromatoleum</taxon>
    </lineage>
</organism>
<keyword evidence="3" id="KW-1185">Reference proteome</keyword>
<dbReference type="EMBL" id="CP141259">
    <property type="protein sequence ID" value="WRL45967.1"/>
    <property type="molecule type" value="Genomic_DNA"/>
</dbReference>
<accession>A0ABZ1AN60</accession>
<reference evidence="2 3" key="1">
    <citation type="submission" date="2023-12" db="EMBL/GenBank/DDBJ databases">
        <title>A. evansii MAY27, complete genome.</title>
        <authorList>
            <person name="Wang Y."/>
        </authorList>
    </citation>
    <scope>NUCLEOTIDE SEQUENCE [LARGE SCALE GENOMIC DNA]</scope>
    <source>
        <strain evidence="2 3">MAY27</strain>
    </source>
</reference>
<sequence>MSAVESALNSAPSTMRTFGISWPLVVALLALVGVLGSARFNSVLADPDTYWHLAAGRWILEHNALPRSDPFSYSMSGAPWTPHEWLSQVVLAVVNHSANWTGLVVLVALVFSGTLAYMTRFLLKRMEPVYALLFTALAAGMMMGHLLVRPHIFGWFLMAVWIGALVDAGEEQREPPWWTFGLMALWANLHSSFFLGLALGGGLAADAVLRFPAQLRFGAARRWAIFIGLAVLAAMITPSGWKGLLFPLEVMGMPFSLDVIQEWHSPDFHKPQVLELWLLLLLAVACLGRLRLPVLRLIVVLGLVHLSLKHQRHIAILGLITPFLLALPFAASRLSSKGRGHDVEGLDRVFEALAAPATRSATLVAASVSVLLIGVSLHLGRFEPPPDKTPARALEAANNAGAMGPVLNSYNFGGYLIYRGVPVFIDGRSDMYGDALLKRYVDAVGLSELDALPRLLADYHIGWTLLEPGTPAATLLDHLPGWRRVHADTVAVVHVRNESAAPLMRRGGEGALPLSRGN</sequence>
<dbReference type="RefSeq" id="WP_407278908.1">
    <property type="nucleotide sequence ID" value="NZ_CP141259.1"/>
</dbReference>
<keyword evidence="1" id="KW-0812">Transmembrane</keyword>
<name>A0ABZ1AN60_AROEV</name>
<evidence type="ECO:0000313" key="3">
    <source>
        <dbReference type="Proteomes" id="UP001626593"/>
    </source>
</evidence>
<feature type="transmembrane region" description="Helical" evidence="1">
    <location>
        <begin position="276"/>
        <end position="302"/>
    </location>
</feature>
<feature type="transmembrane region" description="Helical" evidence="1">
    <location>
        <begin position="223"/>
        <end position="241"/>
    </location>
</feature>
<evidence type="ECO:0000256" key="1">
    <source>
        <dbReference type="SAM" id="Phobius"/>
    </source>
</evidence>
<feature type="transmembrane region" description="Helical" evidence="1">
    <location>
        <begin position="98"/>
        <end position="117"/>
    </location>
</feature>
<evidence type="ECO:0000313" key="2">
    <source>
        <dbReference type="EMBL" id="WRL45967.1"/>
    </source>
</evidence>
<keyword evidence="1" id="KW-0472">Membrane</keyword>
<dbReference type="Proteomes" id="UP001626593">
    <property type="component" value="Chromosome"/>
</dbReference>
<evidence type="ECO:0008006" key="4">
    <source>
        <dbReference type="Google" id="ProtNLM"/>
    </source>
</evidence>
<keyword evidence="1" id="KW-1133">Transmembrane helix</keyword>
<feature type="transmembrane region" description="Helical" evidence="1">
    <location>
        <begin position="192"/>
        <end position="211"/>
    </location>
</feature>
<gene>
    <name evidence="2" type="ORF">U5817_22655</name>
</gene>
<protein>
    <recommendedName>
        <fullName evidence="4">Glycosyltransferase RgtA/B/C/D-like domain-containing protein</fullName>
    </recommendedName>
</protein>
<feature type="transmembrane region" description="Helical" evidence="1">
    <location>
        <begin position="314"/>
        <end position="331"/>
    </location>
</feature>
<feature type="transmembrane region" description="Helical" evidence="1">
    <location>
        <begin position="129"/>
        <end position="148"/>
    </location>
</feature>